<feature type="compositionally biased region" description="Basic and acidic residues" evidence="1">
    <location>
        <begin position="51"/>
        <end position="60"/>
    </location>
</feature>
<feature type="region of interest" description="Disordered" evidence="1">
    <location>
        <begin position="1"/>
        <end position="77"/>
    </location>
</feature>
<accession>A0A1Y6BSE1</accession>
<dbReference type="EMBL" id="FWZX01000009">
    <property type="protein sequence ID" value="SMF26897.1"/>
    <property type="molecule type" value="Genomic_DNA"/>
</dbReference>
<feature type="compositionally biased region" description="Pro residues" evidence="1">
    <location>
        <begin position="23"/>
        <end position="32"/>
    </location>
</feature>
<gene>
    <name evidence="2" type="ORF">SAMN05428998_10936</name>
</gene>
<proteinExistence type="predicted"/>
<sequence>MAVLKRGTTISLEDDTPRAERPQPAPASPAPGPSAGGQQSREGRGAPSPRQPREECDVERQLAQLAQQTGTHLGPIRDERDWTPILFAVRVPTWIKEEFDRLCDKRGLIKKDGLLDALRAWGMDVPSSKELDRRRRY</sequence>
<dbReference type="AlphaFoldDB" id="A0A1Y6BSE1"/>
<organism evidence="2 3">
    <name type="scientific">Tistlia consotensis USBA 355</name>
    <dbReference type="NCBI Taxonomy" id="560819"/>
    <lineage>
        <taxon>Bacteria</taxon>
        <taxon>Pseudomonadati</taxon>
        <taxon>Pseudomonadota</taxon>
        <taxon>Alphaproteobacteria</taxon>
        <taxon>Rhodospirillales</taxon>
        <taxon>Rhodovibrionaceae</taxon>
        <taxon>Tistlia</taxon>
    </lineage>
</organism>
<keyword evidence="3" id="KW-1185">Reference proteome</keyword>
<dbReference type="Proteomes" id="UP000192917">
    <property type="component" value="Unassembled WGS sequence"/>
</dbReference>
<evidence type="ECO:0000313" key="2">
    <source>
        <dbReference type="EMBL" id="SMF26897.1"/>
    </source>
</evidence>
<name>A0A1Y6BSE1_9PROT</name>
<reference evidence="2 3" key="1">
    <citation type="submission" date="2017-04" db="EMBL/GenBank/DDBJ databases">
        <authorList>
            <person name="Afonso C.L."/>
            <person name="Miller P.J."/>
            <person name="Scott M.A."/>
            <person name="Spackman E."/>
            <person name="Goraichik I."/>
            <person name="Dimitrov K.M."/>
            <person name="Suarez D.L."/>
            <person name="Swayne D.E."/>
        </authorList>
    </citation>
    <scope>NUCLEOTIDE SEQUENCE [LARGE SCALE GENOMIC DNA]</scope>
    <source>
        <strain evidence="2 3">USBA 355</strain>
    </source>
</reference>
<evidence type="ECO:0000256" key="1">
    <source>
        <dbReference type="SAM" id="MobiDB-lite"/>
    </source>
</evidence>
<protein>
    <submittedName>
        <fullName evidence="2">Uncharacterized protein</fullName>
    </submittedName>
</protein>
<evidence type="ECO:0000313" key="3">
    <source>
        <dbReference type="Proteomes" id="UP000192917"/>
    </source>
</evidence>
<dbReference type="STRING" id="560819.SAMN05428998_10936"/>
<dbReference type="RefSeq" id="WP_085123098.1">
    <property type="nucleotide sequence ID" value="NZ_FWZX01000009.1"/>
</dbReference>